<protein>
    <submittedName>
        <fullName evidence="1">RecA-superfamily ATPase, KaiC/GvpD/RAD55 family</fullName>
    </submittedName>
</protein>
<proteinExistence type="predicted"/>
<dbReference type="PANTHER" id="PTHR42926">
    <property type="match status" value="1"/>
</dbReference>
<dbReference type="EMBL" id="CAADEX010000140">
    <property type="protein sequence ID" value="VFJ64777.1"/>
    <property type="molecule type" value="Genomic_DNA"/>
</dbReference>
<dbReference type="InterPro" id="IPR051347">
    <property type="entry name" value="Circadian_clock_KaiC-rel"/>
</dbReference>
<gene>
    <name evidence="1" type="ORF">BECKDK2373B_GA0170837_11405</name>
</gene>
<accession>A0A450TD04</accession>
<sequence length="1034" mass="116517">MGKICLGNSVIDCLRYGLENYLPSIDLYREKDIVISDTRTPAEFRVQLGRVVDMLRVINAAALTTEAEHGDGAKRGGMPVARLWETANKMRKNGYLREAEDCLPLEPEPFLRVLGILIRAGYYEAYVGMAKGPIEERQSCSLDDCADLSVVDGSAPCHIVSRSDRGMRPSCFPIQRPNQAAIAIFKGDRSANLIGAAVHSHIQTTFGIPQSEEVFRALRRLAHTYNWLRDKMAQKKIGRTKQNTSSAFAHIPYLTLFRELSSDLRDHDGLKFHRAMQLARAFIEFSICAGIIWRGRDSYNHLTLAMSCNYQWLLSTLFGLQTSMGDLDNVFYGGILLPGSSQLHEDLWHIRKPEKELVSSLAAVVQGESGSGKTTFACHLGFDIARHGGVCLYLALEQSPNDLQRAFYGFGWLPEGNTFDYLGPSLVASQELKEESDNYWAEAPSEQKRTPLLSRISRGTGKGSESQGKTREILNPDEQYYFDKFRDRVNQNPKRKGIFGLAPIRPKSWEQLHKWIYDFLKIEALERYPAAILMLDPFNAFVALADPPPEFTNKQASGSPFAKAELGHWVRAATSGIFEAAKSFNVNMMIVCEGEHMQDKEISYITNTSDLVFALHRASLGSQEPGVTEAGFHAWSRHLSIRKSRFQKTLPGRHRLEITDNGISINLSPQAFVRRLEDNILNRRLDLSLSSGFVDLDYILRGKTGRGGALCRHSFTVYMGPTGCAKSELATLFLLAPAARVPVLNRIMKKESGSRQSLLVTFRDDWASVESILGGPVGDYLGIKDLNTARETLTLLQLPVGFISASEILAELQRVFEEQTNRGESFGRVVFDNLAYMELMSPLLKSEPYFIHSLMTLLRQKGVSVLFVTSSMDTVEKSTLQAQIRDSAENVVVFDRPKAREEEVAVGSTHMAVLKSVHMEHYRERYQLSFGDKQISRKEFQQFRDELSEVLRGKDWCSEKVIEEVIAVAQKKTKGPTRAISFEPLIRELMAEECKRGNKPVEKELIEKFLKIYRMQGFLRLERTRSDPTDETNP</sequence>
<dbReference type="AlphaFoldDB" id="A0A450TD04"/>
<dbReference type="InterPro" id="IPR027417">
    <property type="entry name" value="P-loop_NTPase"/>
</dbReference>
<dbReference type="Gene3D" id="3.40.50.300">
    <property type="entry name" value="P-loop containing nucleotide triphosphate hydrolases"/>
    <property type="match status" value="2"/>
</dbReference>
<dbReference type="PANTHER" id="PTHR42926:SF1">
    <property type="entry name" value="CIRCADIAN CLOCK OSCILLATOR PROTEIN KAIC 1"/>
    <property type="match status" value="1"/>
</dbReference>
<reference evidence="1" key="1">
    <citation type="submission" date="2019-02" db="EMBL/GenBank/DDBJ databases">
        <authorList>
            <person name="Gruber-Vodicka R. H."/>
            <person name="Seah K. B. B."/>
        </authorList>
    </citation>
    <scope>NUCLEOTIDE SEQUENCE</scope>
    <source>
        <strain evidence="1">BECK_DK47</strain>
    </source>
</reference>
<dbReference type="SUPFAM" id="SSF52540">
    <property type="entry name" value="P-loop containing nucleoside triphosphate hydrolases"/>
    <property type="match status" value="2"/>
</dbReference>
<organism evidence="1">
    <name type="scientific">Candidatus Kentrum sp. DK</name>
    <dbReference type="NCBI Taxonomy" id="2126562"/>
    <lineage>
        <taxon>Bacteria</taxon>
        <taxon>Pseudomonadati</taxon>
        <taxon>Pseudomonadota</taxon>
        <taxon>Gammaproteobacteria</taxon>
        <taxon>Candidatus Kentrum</taxon>
    </lineage>
</organism>
<name>A0A450TD04_9GAMM</name>
<evidence type="ECO:0000313" key="1">
    <source>
        <dbReference type="EMBL" id="VFJ64777.1"/>
    </source>
</evidence>